<feature type="transmembrane region" description="Helical" evidence="1">
    <location>
        <begin position="114"/>
        <end position="133"/>
    </location>
</feature>
<feature type="transmembrane region" description="Helical" evidence="1">
    <location>
        <begin position="397"/>
        <end position="417"/>
    </location>
</feature>
<proteinExistence type="predicted"/>
<feature type="transmembrane region" description="Helical" evidence="1">
    <location>
        <begin position="86"/>
        <end position="105"/>
    </location>
</feature>
<dbReference type="EMBL" id="DVKT01000069">
    <property type="protein sequence ID" value="HIT40227.1"/>
    <property type="molecule type" value="Genomic_DNA"/>
</dbReference>
<evidence type="ECO:0000313" key="2">
    <source>
        <dbReference type="EMBL" id="HIT40227.1"/>
    </source>
</evidence>
<evidence type="ECO:0000256" key="1">
    <source>
        <dbReference type="SAM" id="Phobius"/>
    </source>
</evidence>
<name>A0A9D1KF91_9BACT</name>
<feature type="transmembrane region" description="Helical" evidence="1">
    <location>
        <begin position="173"/>
        <end position="197"/>
    </location>
</feature>
<feature type="transmembrane region" description="Helical" evidence="1">
    <location>
        <begin position="249"/>
        <end position="276"/>
    </location>
</feature>
<organism evidence="2 3">
    <name type="scientific">Candidatus Caccoplasma intestinavium</name>
    <dbReference type="NCBI Taxonomy" id="2840716"/>
    <lineage>
        <taxon>Bacteria</taxon>
        <taxon>Pseudomonadati</taxon>
        <taxon>Bacteroidota</taxon>
        <taxon>Bacteroidia</taxon>
        <taxon>Bacteroidales</taxon>
        <taxon>Bacteroidaceae</taxon>
        <taxon>Bacteroidaceae incertae sedis</taxon>
        <taxon>Candidatus Caccoplasma</taxon>
    </lineage>
</organism>
<feature type="transmembrane region" description="Helical" evidence="1">
    <location>
        <begin position="282"/>
        <end position="299"/>
    </location>
</feature>
<gene>
    <name evidence="2" type="ORF">IAD06_09370</name>
</gene>
<feature type="transmembrane region" description="Helical" evidence="1">
    <location>
        <begin position="224"/>
        <end position="242"/>
    </location>
</feature>
<feature type="transmembrane region" description="Helical" evidence="1">
    <location>
        <begin position="429"/>
        <end position="448"/>
    </location>
</feature>
<keyword evidence="1" id="KW-0812">Transmembrane</keyword>
<dbReference type="AlphaFoldDB" id="A0A9D1KF91"/>
<protein>
    <submittedName>
        <fullName evidence="2">Uncharacterized protein</fullName>
    </submittedName>
</protein>
<sequence>MTTDIYTPTVRRDDSEREVLHLFPNELFSAFIFLITLSLLGLEFPPAYLFLPVVLFTTFLRNRYDFLIQFTLLCGTFGFYSDDEAFPFKWMDIALLLSIITIVIYRRDKTLNKLLLFTGGYFAVLFLLALTSSESIMIQIRRMREYWGIIYFMFPLLIFAREEFDIKIFYRKILTYAFIIAIFYIIDSLIFGGNILIPRTFSYSGLYSTYYKFYCYPGSFPRKYPHGLFILALCIFPILKFYSLQIKHIIVFALSLIVCRTFSVIGGIILTMFFFMGNTVKTIKYIAIGIIVFIAGYYIDGAMDGQLRIQQLVQQFEVLKNPNDPELLIKFGTGRIAQILPKLDYMLSTGKQYTGFGFLHDDLTTNNQFVITNEFYTDVTQSEETVARVEVTQVQTILDAGLIGFLIQTFYYLAIYFWVLRPLPYSKSYLIVLFCISFFGIGGFAGLISRQGLLLLGLTTAAILLCQKQQTENINNTST</sequence>
<reference evidence="2" key="2">
    <citation type="journal article" date="2021" name="PeerJ">
        <title>Extensive microbial diversity within the chicken gut microbiome revealed by metagenomics and culture.</title>
        <authorList>
            <person name="Gilroy R."/>
            <person name="Ravi A."/>
            <person name="Getino M."/>
            <person name="Pursley I."/>
            <person name="Horton D.L."/>
            <person name="Alikhan N.F."/>
            <person name="Baker D."/>
            <person name="Gharbi K."/>
            <person name="Hall N."/>
            <person name="Watson M."/>
            <person name="Adriaenssens E.M."/>
            <person name="Foster-Nyarko E."/>
            <person name="Jarju S."/>
            <person name="Secka A."/>
            <person name="Antonio M."/>
            <person name="Oren A."/>
            <person name="Chaudhuri R.R."/>
            <person name="La Ragione R."/>
            <person name="Hildebrand F."/>
            <person name="Pallen M.J."/>
        </authorList>
    </citation>
    <scope>NUCLEOTIDE SEQUENCE</scope>
    <source>
        <strain evidence="2">21143</strain>
    </source>
</reference>
<feature type="transmembrane region" description="Helical" evidence="1">
    <location>
        <begin position="145"/>
        <end position="161"/>
    </location>
</feature>
<keyword evidence="1" id="KW-0472">Membrane</keyword>
<accession>A0A9D1KF91</accession>
<evidence type="ECO:0000313" key="3">
    <source>
        <dbReference type="Proteomes" id="UP000886722"/>
    </source>
</evidence>
<comment type="caution">
    <text evidence="2">The sequence shown here is derived from an EMBL/GenBank/DDBJ whole genome shotgun (WGS) entry which is preliminary data.</text>
</comment>
<feature type="transmembrane region" description="Helical" evidence="1">
    <location>
        <begin position="27"/>
        <end position="51"/>
    </location>
</feature>
<dbReference type="Proteomes" id="UP000886722">
    <property type="component" value="Unassembled WGS sequence"/>
</dbReference>
<keyword evidence="1" id="KW-1133">Transmembrane helix</keyword>
<reference evidence="2" key="1">
    <citation type="submission" date="2020-10" db="EMBL/GenBank/DDBJ databases">
        <authorList>
            <person name="Gilroy R."/>
        </authorList>
    </citation>
    <scope>NUCLEOTIDE SEQUENCE</scope>
    <source>
        <strain evidence="2">21143</strain>
    </source>
</reference>